<dbReference type="CDD" id="cd06257">
    <property type="entry name" value="DnaJ"/>
    <property type="match status" value="1"/>
</dbReference>
<dbReference type="InterPro" id="IPR001623">
    <property type="entry name" value="DnaJ_domain"/>
</dbReference>
<dbReference type="GO" id="GO:0016020">
    <property type="term" value="C:membrane"/>
    <property type="evidence" value="ECO:0007669"/>
    <property type="project" value="UniProtKB-SubCell"/>
</dbReference>
<name>A0A178HV93_9HYPH</name>
<evidence type="ECO:0000313" key="9">
    <source>
        <dbReference type="Proteomes" id="UP000078389"/>
    </source>
</evidence>
<evidence type="ECO:0000256" key="5">
    <source>
        <dbReference type="ARBA" id="ARBA00038105"/>
    </source>
</evidence>
<comment type="caution">
    <text evidence="8">The sequence shown here is derived from an EMBL/GenBank/DDBJ whole genome shotgun (WGS) entry which is preliminary data.</text>
</comment>
<dbReference type="Pfam" id="PF00226">
    <property type="entry name" value="DnaJ"/>
    <property type="match status" value="1"/>
</dbReference>
<proteinExistence type="inferred from homology"/>
<organism evidence="8 9">
    <name type="scientific">Devosia elaeis</name>
    <dbReference type="NCBI Taxonomy" id="1770058"/>
    <lineage>
        <taxon>Bacteria</taxon>
        <taxon>Pseudomonadati</taxon>
        <taxon>Pseudomonadota</taxon>
        <taxon>Alphaproteobacteria</taxon>
        <taxon>Hyphomicrobiales</taxon>
        <taxon>Devosiaceae</taxon>
        <taxon>Devosia</taxon>
    </lineage>
</organism>
<gene>
    <name evidence="8" type="ORF">A3840_12765</name>
</gene>
<dbReference type="AlphaFoldDB" id="A0A178HV93"/>
<evidence type="ECO:0000256" key="4">
    <source>
        <dbReference type="ARBA" id="ARBA00023136"/>
    </source>
</evidence>
<keyword evidence="4 6" id="KW-0472">Membrane</keyword>
<comment type="similarity">
    <text evidence="5">Belongs to the TIM14 family.</text>
</comment>
<reference evidence="8 9" key="1">
    <citation type="submission" date="2016-03" db="EMBL/GenBank/DDBJ databases">
        <title>Genome sequencing of Devosia sp. S37.</title>
        <authorList>
            <person name="Mohd Nor M."/>
        </authorList>
    </citation>
    <scope>NUCLEOTIDE SEQUENCE [LARGE SCALE GENOMIC DNA]</scope>
    <source>
        <strain evidence="8 9">S37</strain>
    </source>
</reference>
<dbReference type="PROSITE" id="PS50076">
    <property type="entry name" value="DNAJ_2"/>
    <property type="match status" value="1"/>
</dbReference>
<evidence type="ECO:0000256" key="3">
    <source>
        <dbReference type="ARBA" id="ARBA00022989"/>
    </source>
</evidence>
<dbReference type="STRING" id="1770058.A3840_12765"/>
<protein>
    <recommendedName>
        <fullName evidence="7">J domain-containing protein</fullName>
    </recommendedName>
</protein>
<evidence type="ECO:0000256" key="1">
    <source>
        <dbReference type="ARBA" id="ARBA00004167"/>
    </source>
</evidence>
<evidence type="ECO:0000256" key="2">
    <source>
        <dbReference type="ARBA" id="ARBA00022692"/>
    </source>
</evidence>
<evidence type="ECO:0000256" key="6">
    <source>
        <dbReference type="SAM" id="Phobius"/>
    </source>
</evidence>
<keyword evidence="2 6" id="KW-0812">Transmembrane</keyword>
<comment type="subcellular location">
    <subcellularLocation>
        <location evidence="1">Membrane</location>
        <topology evidence="1">Single-pass membrane protein</topology>
    </subcellularLocation>
</comment>
<keyword evidence="3 6" id="KW-1133">Transmembrane helix</keyword>
<keyword evidence="9" id="KW-1185">Reference proteome</keyword>
<dbReference type="EMBL" id="LVVY01000094">
    <property type="protein sequence ID" value="OAM76380.1"/>
    <property type="molecule type" value="Genomic_DNA"/>
</dbReference>
<evidence type="ECO:0000259" key="7">
    <source>
        <dbReference type="PROSITE" id="PS50076"/>
    </source>
</evidence>
<dbReference type="InterPro" id="IPR036869">
    <property type="entry name" value="J_dom_sf"/>
</dbReference>
<dbReference type="PANTHER" id="PTHR12763:SF28">
    <property type="entry name" value="GEO10507P1-RELATED"/>
    <property type="match status" value="1"/>
</dbReference>
<dbReference type="Proteomes" id="UP000078389">
    <property type="component" value="Unassembled WGS sequence"/>
</dbReference>
<dbReference type="Gene3D" id="1.10.287.110">
    <property type="entry name" value="DnaJ domain"/>
    <property type="match status" value="1"/>
</dbReference>
<dbReference type="RefSeq" id="WP_067457296.1">
    <property type="nucleotide sequence ID" value="NZ_LVVY01000094.1"/>
</dbReference>
<feature type="domain" description="J" evidence="7">
    <location>
        <begin position="185"/>
        <end position="240"/>
    </location>
</feature>
<dbReference type="SMART" id="SM00271">
    <property type="entry name" value="DnaJ"/>
    <property type="match status" value="1"/>
</dbReference>
<dbReference type="SUPFAM" id="SSF46565">
    <property type="entry name" value="Chaperone J-domain"/>
    <property type="match status" value="1"/>
</dbReference>
<accession>A0A178HV93</accession>
<sequence length="240" mass="25875">MSWIFLGGLGLLAALWLLQAMRNMDRRVLMRSLRWIVGGFAGLVALAALLFRRIDIAMIVGALAASVLLRGRIGQFSFDSVAGGNANTSKVRSRYLAMELDHDTGELSGRVLDGQFAGWDLLDLGEYETRVLIGEIGHDAESVNLLESWLDTNRAGWREYFAEQDAGGGPGGEAPSGGSRDPVAEAYAVLGLQPGANAEEIKAAHRELMKGVHPDRGGSEFLAAKINEARDLLLERVGRG</sequence>
<dbReference type="OrthoDB" id="9811070at2"/>
<dbReference type="PANTHER" id="PTHR12763">
    <property type="match status" value="1"/>
</dbReference>
<feature type="transmembrane region" description="Helical" evidence="6">
    <location>
        <begin position="32"/>
        <end position="51"/>
    </location>
</feature>
<evidence type="ECO:0000313" key="8">
    <source>
        <dbReference type="EMBL" id="OAM76380.1"/>
    </source>
</evidence>